<feature type="domain" description="SHOCT" evidence="2">
    <location>
        <begin position="52"/>
        <end position="77"/>
    </location>
</feature>
<gene>
    <name evidence="3" type="ORF">Aru02nite_64180</name>
</gene>
<evidence type="ECO:0000313" key="4">
    <source>
        <dbReference type="Proteomes" id="UP000612808"/>
    </source>
</evidence>
<comment type="caution">
    <text evidence="3">The sequence shown here is derived from an EMBL/GenBank/DDBJ whole genome shotgun (WGS) entry which is preliminary data.</text>
</comment>
<keyword evidence="1" id="KW-1133">Transmembrane helix</keyword>
<name>A0A8J3NDP9_9ACTN</name>
<dbReference type="InterPro" id="IPR018649">
    <property type="entry name" value="SHOCT"/>
</dbReference>
<keyword evidence="4" id="KW-1185">Reference proteome</keyword>
<dbReference type="AlphaFoldDB" id="A0A8J3NDP9"/>
<dbReference type="EMBL" id="BOMB01000044">
    <property type="protein sequence ID" value="GID15529.1"/>
    <property type="molecule type" value="Genomic_DNA"/>
</dbReference>
<evidence type="ECO:0000256" key="1">
    <source>
        <dbReference type="SAM" id="Phobius"/>
    </source>
</evidence>
<keyword evidence="1" id="KW-0812">Transmembrane</keyword>
<evidence type="ECO:0000259" key="2">
    <source>
        <dbReference type="Pfam" id="PF09851"/>
    </source>
</evidence>
<organism evidence="3 4">
    <name type="scientific">Actinocatenispora rupis</name>
    <dbReference type="NCBI Taxonomy" id="519421"/>
    <lineage>
        <taxon>Bacteria</taxon>
        <taxon>Bacillati</taxon>
        <taxon>Actinomycetota</taxon>
        <taxon>Actinomycetes</taxon>
        <taxon>Micromonosporales</taxon>
        <taxon>Micromonosporaceae</taxon>
        <taxon>Actinocatenispora</taxon>
    </lineage>
</organism>
<proteinExistence type="predicted"/>
<feature type="transmembrane region" description="Helical" evidence="1">
    <location>
        <begin position="12"/>
        <end position="36"/>
    </location>
</feature>
<keyword evidence="1" id="KW-0472">Membrane</keyword>
<reference evidence="3" key="1">
    <citation type="submission" date="2021-01" db="EMBL/GenBank/DDBJ databases">
        <title>Whole genome shotgun sequence of Actinocatenispora rupis NBRC 107355.</title>
        <authorList>
            <person name="Komaki H."/>
            <person name="Tamura T."/>
        </authorList>
    </citation>
    <scope>NUCLEOTIDE SEQUENCE</scope>
    <source>
        <strain evidence="3">NBRC 107355</strain>
    </source>
</reference>
<protein>
    <recommendedName>
        <fullName evidence="2">SHOCT domain-containing protein</fullName>
    </recommendedName>
</protein>
<dbReference type="Pfam" id="PF09851">
    <property type="entry name" value="SHOCT"/>
    <property type="match status" value="1"/>
</dbReference>
<evidence type="ECO:0000313" key="3">
    <source>
        <dbReference type="EMBL" id="GID15529.1"/>
    </source>
</evidence>
<dbReference type="RefSeq" id="WP_203663885.1">
    <property type="nucleotide sequence ID" value="NZ_BAAAZM010000023.1"/>
</dbReference>
<sequence>MMHWYGPGMGPWGYGLMGVTMVLFWALVLAAVAVLVRMLVRGRAAHHDGSTPERVLAERFARGEIDEQEYRHRLDVLHGRAPGGGG</sequence>
<accession>A0A8J3NDP9</accession>
<dbReference type="Proteomes" id="UP000612808">
    <property type="component" value="Unassembled WGS sequence"/>
</dbReference>